<accession>A0A6B9FN87</accession>
<proteinExistence type="predicted"/>
<evidence type="ECO:0000256" key="1">
    <source>
        <dbReference type="SAM" id="MobiDB-lite"/>
    </source>
</evidence>
<reference evidence="2 3" key="1">
    <citation type="journal article" date="2012" name="Genet. Mol. Biol.">
        <title>Analysis of 16S rRNA and mxaF genes revealing insights into Methylobacterium niche-specific plant association.</title>
        <authorList>
            <person name="Dourado M.N."/>
            <person name="Andreote F.D."/>
            <person name="Dini-Andreote F."/>
            <person name="Conti R."/>
            <person name="Araujo J.M."/>
            <person name="Araujo W.L."/>
        </authorList>
    </citation>
    <scope>NUCLEOTIDE SEQUENCE [LARGE SCALE GENOMIC DNA]</scope>
    <source>
        <strain evidence="2 3">SR1.6/6</strain>
    </source>
</reference>
<feature type="compositionally biased region" description="Basic and acidic residues" evidence="1">
    <location>
        <begin position="1"/>
        <end position="20"/>
    </location>
</feature>
<dbReference type="OrthoDB" id="7993284at2"/>
<dbReference type="AlphaFoldDB" id="A0A6B9FN87"/>
<gene>
    <name evidence="2" type="ORF">MMSR116_15810</name>
</gene>
<dbReference type="RefSeq" id="WP_010682178.1">
    <property type="nucleotide sequence ID" value="NZ_CP043538.1"/>
</dbReference>
<name>A0A6B9FN87_9HYPH</name>
<feature type="region of interest" description="Disordered" evidence="1">
    <location>
        <begin position="1"/>
        <end position="21"/>
    </location>
</feature>
<organism evidence="2 3">
    <name type="scientific">Methylobacterium mesophilicum SR1.6/6</name>
    <dbReference type="NCBI Taxonomy" id="908290"/>
    <lineage>
        <taxon>Bacteria</taxon>
        <taxon>Pseudomonadati</taxon>
        <taxon>Pseudomonadota</taxon>
        <taxon>Alphaproteobacteria</taxon>
        <taxon>Hyphomicrobiales</taxon>
        <taxon>Methylobacteriaceae</taxon>
        <taxon>Methylobacterium</taxon>
    </lineage>
</organism>
<dbReference type="KEGG" id="mmes:MMSR116_15810"/>
<evidence type="ECO:0000313" key="3">
    <source>
        <dbReference type="Proteomes" id="UP000012488"/>
    </source>
</evidence>
<dbReference type="EMBL" id="CP043538">
    <property type="protein sequence ID" value="QGY03186.1"/>
    <property type="molecule type" value="Genomic_DNA"/>
</dbReference>
<feature type="region of interest" description="Disordered" evidence="1">
    <location>
        <begin position="79"/>
        <end position="104"/>
    </location>
</feature>
<evidence type="ECO:0000313" key="2">
    <source>
        <dbReference type="EMBL" id="QGY03186.1"/>
    </source>
</evidence>
<reference evidence="2 3" key="2">
    <citation type="journal article" date="2013" name="Genome Announc.">
        <title>Draft Genome Sequence of Methylobacterium mesophilicum Strain SR1.6/6, Isolated from Citrus sinensis.</title>
        <authorList>
            <person name="Marinho Almeida D."/>
            <person name="Dini-Andreote F."/>
            <person name="Camargo Neves A.A."/>
            <person name="Juca Ramos R.T."/>
            <person name="Andreote F.D."/>
            <person name="Carneiro A.R."/>
            <person name="Oliveira de Souza Lima A."/>
            <person name="Caracciolo Gomes de Sa P.H."/>
            <person name="Ribeiro Barbosa M.S."/>
            <person name="Araujo W.L."/>
            <person name="Silva A."/>
        </authorList>
    </citation>
    <scope>NUCLEOTIDE SEQUENCE [LARGE SCALE GENOMIC DNA]</scope>
    <source>
        <strain evidence="2 3">SR1.6/6</strain>
    </source>
</reference>
<sequence length="104" mass="11661">MIPDDIRREVYGDPVEHEPTFADGGVLRRHTARKPGRCDGCPIGRGVQPGERYTVYVALTEHGFYSHRSCASRPAECQAADPPIERRRDPQGPCIPYDPDNLPF</sequence>
<protein>
    <submittedName>
        <fullName evidence="2">Uncharacterized protein</fullName>
    </submittedName>
</protein>
<dbReference type="Proteomes" id="UP000012488">
    <property type="component" value="Chromosome"/>
</dbReference>